<dbReference type="EMBL" id="KQ964247">
    <property type="protein sequence ID" value="KXJ93801.1"/>
    <property type="molecule type" value="Genomic_DNA"/>
</dbReference>
<dbReference type="Proteomes" id="UP000070501">
    <property type="component" value="Unassembled WGS sequence"/>
</dbReference>
<dbReference type="InParanoid" id="A0A136J9G4"/>
<name>A0A136J9G4_9PEZI</name>
<reference evidence="2" key="1">
    <citation type="submission" date="2016-02" db="EMBL/GenBank/DDBJ databases">
        <title>Draft genome sequence of Microdochium bolleyi, a fungal endophyte of beachgrass.</title>
        <authorList>
            <consortium name="DOE Joint Genome Institute"/>
            <person name="David A.S."/>
            <person name="May G."/>
            <person name="Haridas S."/>
            <person name="Lim J."/>
            <person name="Wang M."/>
            <person name="Labutti K."/>
            <person name="Lipzen A."/>
            <person name="Barry K."/>
            <person name="Grigoriev I.V."/>
        </authorList>
    </citation>
    <scope>NUCLEOTIDE SEQUENCE [LARGE SCALE GENOMIC DNA]</scope>
    <source>
        <strain evidence="2">J235TASD1</strain>
    </source>
</reference>
<accession>A0A136J9G4</accession>
<proteinExistence type="predicted"/>
<dbReference type="AlphaFoldDB" id="A0A136J9G4"/>
<organism evidence="1 2">
    <name type="scientific">Microdochium bolleyi</name>
    <dbReference type="NCBI Taxonomy" id="196109"/>
    <lineage>
        <taxon>Eukaryota</taxon>
        <taxon>Fungi</taxon>
        <taxon>Dikarya</taxon>
        <taxon>Ascomycota</taxon>
        <taxon>Pezizomycotina</taxon>
        <taxon>Sordariomycetes</taxon>
        <taxon>Xylariomycetidae</taxon>
        <taxon>Xylariales</taxon>
        <taxon>Microdochiaceae</taxon>
        <taxon>Microdochium</taxon>
    </lineage>
</organism>
<evidence type="ECO:0000313" key="2">
    <source>
        <dbReference type="Proteomes" id="UP000070501"/>
    </source>
</evidence>
<sequence>MRTLKVGGSSPPSIITFAPCRSLTVPFLSHICLGGPPFLSKPPCRPFCCYHLQFSFVFPCRAHPLDTDHFTSPPLHYLAYFSSDF</sequence>
<gene>
    <name evidence="1" type="ORF">Micbo1qcDRAFT_39224</name>
</gene>
<evidence type="ECO:0000313" key="1">
    <source>
        <dbReference type="EMBL" id="KXJ93801.1"/>
    </source>
</evidence>
<protein>
    <submittedName>
        <fullName evidence="1">Uncharacterized protein</fullName>
    </submittedName>
</protein>
<keyword evidence="2" id="KW-1185">Reference proteome</keyword>